<dbReference type="GO" id="GO:0016780">
    <property type="term" value="F:phosphotransferase activity, for other substituted phosphate groups"/>
    <property type="evidence" value="ECO:0007669"/>
    <property type="project" value="InterPro"/>
</dbReference>
<dbReference type="GO" id="GO:0016020">
    <property type="term" value="C:membrane"/>
    <property type="evidence" value="ECO:0007669"/>
    <property type="project" value="UniProtKB-SubCell"/>
</dbReference>
<reference evidence="13 14" key="1">
    <citation type="journal article" date="2016" name="Gut Pathog.">
        <title>Whole genome sequencing of "Faecalibaculum rodentium" ALO17, isolated from C57BL/6J laboratory mouse feces.</title>
        <authorList>
            <person name="Lim S."/>
            <person name="Chang D.H."/>
            <person name="Ahn S."/>
            <person name="Kim B.C."/>
        </authorList>
    </citation>
    <scope>NUCLEOTIDE SEQUENCE [LARGE SCALE GENOMIC DNA]</scope>
    <source>
        <strain evidence="13 14">Alo17</strain>
    </source>
</reference>
<evidence type="ECO:0000256" key="7">
    <source>
        <dbReference type="ARBA" id="ARBA00023098"/>
    </source>
</evidence>
<dbReference type="Proteomes" id="UP000069771">
    <property type="component" value="Chromosome"/>
</dbReference>
<evidence type="ECO:0000256" key="8">
    <source>
        <dbReference type="ARBA" id="ARBA00023136"/>
    </source>
</evidence>
<keyword evidence="10" id="KW-1208">Phospholipid metabolism</keyword>
<evidence type="ECO:0000256" key="12">
    <source>
        <dbReference type="SAM" id="Phobius"/>
    </source>
</evidence>
<comment type="similarity">
    <text evidence="2 11">Belongs to the CDP-alcohol phosphatidyltransferase class-I family.</text>
</comment>
<evidence type="ECO:0000256" key="3">
    <source>
        <dbReference type="ARBA" id="ARBA00022516"/>
    </source>
</evidence>
<keyword evidence="8 12" id="KW-0472">Membrane</keyword>
<organism evidence="13 14">
    <name type="scientific">Faecalibaculum rodentium</name>
    <dbReference type="NCBI Taxonomy" id="1702221"/>
    <lineage>
        <taxon>Bacteria</taxon>
        <taxon>Bacillati</taxon>
        <taxon>Bacillota</taxon>
        <taxon>Erysipelotrichia</taxon>
        <taxon>Erysipelotrichales</taxon>
        <taxon>Erysipelotrichaceae</taxon>
        <taxon>Faecalibaculum</taxon>
    </lineage>
</organism>
<evidence type="ECO:0000256" key="4">
    <source>
        <dbReference type="ARBA" id="ARBA00022679"/>
    </source>
</evidence>
<evidence type="ECO:0000256" key="11">
    <source>
        <dbReference type="RuleBase" id="RU003750"/>
    </source>
</evidence>
<name>A0A140DRA7_9FIRM</name>
<dbReference type="Gene3D" id="1.20.120.1760">
    <property type="match status" value="1"/>
</dbReference>
<gene>
    <name evidence="13" type="ORF">AALO17_00500</name>
</gene>
<evidence type="ECO:0000313" key="13">
    <source>
        <dbReference type="EMBL" id="AMK53184.1"/>
    </source>
</evidence>
<accession>A0A140DRA7</accession>
<evidence type="ECO:0000256" key="10">
    <source>
        <dbReference type="ARBA" id="ARBA00023264"/>
    </source>
</evidence>
<keyword evidence="3" id="KW-0444">Lipid biosynthesis</keyword>
<dbReference type="STRING" id="1702221.AALO17_00500"/>
<keyword evidence="6 12" id="KW-1133">Transmembrane helix</keyword>
<dbReference type="InterPro" id="IPR000462">
    <property type="entry name" value="CDP-OH_P_trans"/>
</dbReference>
<evidence type="ECO:0000256" key="9">
    <source>
        <dbReference type="ARBA" id="ARBA00023209"/>
    </source>
</evidence>
<proteinExistence type="inferred from homology"/>
<evidence type="ECO:0000256" key="1">
    <source>
        <dbReference type="ARBA" id="ARBA00004141"/>
    </source>
</evidence>
<evidence type="ECO:0000256" key="6">
    <source>
        <dbReference type="ARBA" id="ARBA00022989"/>
    </source>
</evidence>
<keyword evidence="9" id="KW-0594">Phospholipid biosynthesis</keyword>
<keyword evidence="14" id="KW-1185">Reference proteome</keyword>
<dbReference type="Pfam" id="PF01066">
    <property type="entry name" value="CDP-OH_P_transf"/>
    <property type="match status" value="1"/>
</dbReference>
<dbReference type="AlphaFoldDB" id="A0A140DRA7"/>
<dbReference type="InterPro" id="IPR050324">
    <property type="entry name" value="CDP-alcohol_PTase-I"/>
</dbReference>
<keyword evidence="5 12" id="KW-0812">Transmembrane</keyword>
<evidence type="ECO:0008006" key="15">
    <source>
        <dbReference type="Google" id="ProtNLM"/>
    </source>
</evidence>
<keyword evidence="7" id="KW-0443">Lipid metabolism</keyword>
<evidence type="ECO:0000256" key="2">
    <source>
        <dbReference type="ARBA" id="ARBA00010441"/>
    </source>
</evidence>
<dbReference type="KEGG" id="fro:AALO17_00500"/>
<comment type="subcellular location">
    <subcellularLocation>
        <location evidence="1">Membrane</location>
        <topology evidence="1">Multi-pass membrane protein</topology>
    </subcellularLocation>
</comment>
<evidence type="ECO:0000256" key="5">
    <source>
        <dbReference type="ARBA" id="ARBA00022692"/>
    </source>
</evidence>
<dbReference type="PANTHER" id="PTHR14269:SF61">
    <property type="entry name" value="CDP-DIACYLGLYCEROL--SERINE O-PHOSPHATIDYLTRANSFERASE"/>
    <property type="match status" value="1"/>
</dbReference>
<evidence type="ECO:0000313" key="14">
    <source>
        <dbReference type="Proteomes" id="UP000069771"/>
    </source>
</evidence>
<protein>
    <recommendedName>
        <fullName evidence="15">CDP-alcohol phosphatidyltransferase</fullName>
    </recommendedName>
</protein>
<dbReference type="PANTHER" id="PTHR14269">
    <property type="entry name" value="CDP-DIACYLGLYCEROL--GLYCEROL-3-PHOSPHATE 3-PHOSPHATIDYLTRANSFERASE-RELATED"/>
    <property type="match status" value="1"/>
</dbReference>
<dbReference type="InterPro" id="IPR043130">
    <property type="entry name" value="CDP-OH_PTrfase_TM_dom"/>
</dbReference>
<feature type="transmembrane region" description="Helical" evidence="12">
    <location>
        <begin position="141"/>
        <end position="161"/>
    </location>
</feature>
<sequence length="219" mass="23786">MALTAEGAGKGGVQVKLQWEKIVTWPNLITSIRIAGAVALIWILPFSPLFYGVYLICGLSDGLDGMVARLTKQTSDFGRLLDSVADLILYSVTFLKILPAMVSLLSRWIWVWLAAAVILRLMVYILIAVKFRKFAATHTWLDKLSSILVFLVPFTIIPGYGDWGCGLALLAATAASLEELLMFGASSAYDPGRRSLFQTKCGYPKCSSSAADGQQGTEA</sequence>
<feature type="transmembrane region" description="Helical" evidence="12">
    <location>
        <begin position="34"/>
        <end position="59"/>
    </location>
</feature>
<feature type="transmembrane region" description="Helical" evidence="12">
    <location>
        <begin position="108"/>
        <end position="129"/>
    </location>
</feature>
<dbReference type="GO" id="GO:0008654">
    <property type="term" value="P:phospholipid biosynthetic process"/>
    <property type="evidence" value="ECO:0007669"/>
    <property type="project" value="UniProtKB-KW"/>
</dbReference>
<dbReference type="PROSITE" id="PS00379">
    <property type="entry name" value="CDP_ALCOHOL_P_TRANSF"/>
    <property type="match status" value="1"/>
</dbReference>
<dbReference type="EMBL" id="CP011391">
    <property type="protein sequence ID" value="AMK53184.1"/>
    <property type="molecule type" value="Genomic_DNA"/>
</dbReference>
<keyword evidence="4 11" id="KW-0808">Transferase</keyword>
<dbReference type="InterPro" id="IPR048254">
    <property type="entry name" value="CDP_ALCOHOL_P_TRANSF_CS"/>
</dbReference>